<evidence type="ECO:0000313" key="9">
    <source>
        <dbReference type="Proteomes" id="UP000013827"/>
    </source>
</evidence>
<dbReference type="HOGENOM" id="CLU_000288_181_5_1"/>
<dbReference type="InterPro" id="IPR011009">
    <property type="entry name" value="Kinase-like_dom_sf"/>
</dbReference>
<dbReference type="STRING" id="2903.R1D742"/>
<dbReference type="AlphaFoldDB" id="A0A0D3HZU9"/>
<feature type="domain" description="Protein kinase" evidence="7">
    <location>
        <begin position="23"/>
        <end position="382"/>
    </location>
</feature>
<dbReference type="Gene3D" id="3.30.200.20">
    <property type="entry name" value="Phosphorylase Kinase, domain 1"/>
    <property type="match status" value="1"/>
</dbReference>
<evidence type="ECO:0000256" key="2">
    <source>
        <dbReference type="ARBA" id="ARBA00022679"/>
    </source>
</evidence>
<keyword evidence="5" id="KW-0067">ATP-binding</keyword>
<name>A0A0D3HZU9_EMIH1</name>
<dbReference type="Proteomes" id="UP000013827">
    <property type="component" value="Unassembled WGS sequence"/>
</dbReference>
<dbReference type="KEGG" id="ehx:EMIHUDRAFT_439158"/>
<evidence type="ECO:0000256" key="4">
    <source>
        <dbReference type="ARBA" id="ARBA00022777"/>
    </source>
</evidence>
<dbReference type="FunFam" id="3.30.200.20:FF:000046">
    <property type="entry name" value="Mitogen-activated protein kinase"/>
    <property type="match status" value="1"/>
</dbReference>
<keyword evidence="4" id="KW-0418">Kinase</keyword>
<keyword evidence="3" id="KW-0547">Nucleotide-binding</keyword>
<reference evidence="8" key="2">
    <citation type="submission" date="2024-10" db="UniProtKB">
        <authorList>
            <consortium name="EnsemblProtists"/>
        </authorList>
    </citation>
    <scope>IDENTIFICATION</scope>
</reference>
<evidence type="ECO:0000256" key="6">
    <source>
        <dbReference type="SAM" id="MobiDB-lite"/>
    </source>
</evidence>
<dbReference type="PaxDb" id="2903-EOD04534"/>
<proteinExistence type="predicted"/>
<dbReference type="Gene3D" id="1.10.510.10">
    <property type="entry name" value="Transferase(Phosphotransferase) domain 1"/>
    <property type="match status" value="1"/>
</dbReference>
<dbReference type="GO" id="GO:0005524">
    <property type="term" value="F:ATP binding"/>
    <property type="evidence" value="ECO:0007669"/>
    <property type="project" value="UniProtKB-KW"/>
</dbReference>
<dbReference type="eggNOG" id="KOG0660">
    <property type="taxonomic scope" value="Eukaryota"/>
</dbReference>
<reference evidence="9" key="1">
    <citation type="journal article" date="2013" name="Nature">
        <title>Pan genome of the phytoplankton Emiliania underpins its global distribution.</title>
        <authorList>
            <person name="Read B.A."/>
            <person name="Kegel J."/>
            <person name="Klute M.J."/>
            <person name="Kuo A."/>
            <person name="Lefebvre S.C."/>
            <person name="Maumus F."/>
            <person name="Mayer C."/>
            <person name="Miller J."/>
            <person name="Monier A."/>
            <person name="Salamov A."/>
            <person name="Young J."/>
            <person name="Aguilar M."/>
            <person name="Claverie J.M."/>
            <person name="Frickenhaus S."/>
            <person name="Gonzalez K."/>
            <person name="Herman E.K."/>
            <person name="Lin Y.C."/>
            <person name="Napier J."/>
            <person name="Ogata H."/>
            <person name="Sarno A.F."/>
            <person name="Shmutz J."/>
            <person name="Schroeder D."/>
            <person name="de Vargas C."/>
            <person name="Verret F."/>
            <person name="von Dassow P."/>
            <person name="Valentin K."/>
            <person name="Van de Peer Y."/>
            <person name="Wheeler G."/>
            <person name="Dacks J.B."/>
            <person name="Delwiche C.F."/>
            <person name="Dyhrman S.T."/>
            <person name="Glockner G."/>
            <person name="John U."/>
            <person name="Richards T."/>
            <person name="Worden A.Z."/>
            <person name="Zhang X."/>
            <person name="Grigoriev I.V."/>
            <person name="Allen A.E."/>
            <person name="Bidle K."/>
            <person name="Borodovsky M."/>
            <person name="Bowler C."/>
            <person name="Brownlee C."/>
            <person name="Cock J.M."/>
            <person name="Elias M."/>
            <person name="Gladyshev V.N."/>
            <person name="Groth M."/>
            <person name="Guda C."/>
            <person name="Hadaegh A."/>
            <person name="Iglesias-Rodriguez M.D."/>
            <person name="Jenkins J."/>
            <person name="Jones B.M."/>
            <person name="Lawson T."/>
            <person name="Leese F."/>
            <person name="Lindquist E."/>
            <person name="Lobanov A."/>
            <person name="Lomsadze A."/>
            <person name="Malik S.B."/>
            <person name="Marsh M.E."/>
            <person name="Mackinder L."/>
            <person name="Mock T."/>
            <person name="Mueller-Roeber B."/>
            <person name="Pagarete A."/>
            <person name="Parker M."/>
            <person name="Probert I."/>
            <person name="Quesneville H."/>
            <person name="Raines C."/>
            <person name="Rensing S.A."/>
            <person name="Riano-Pachon D.M."/>
            <person name="Richier S."/>
            <person name="Rokitta S."/>
            <person name="Shiraiwa Y."/>
            <person name="Soanes D.M."/>
            <person name="van der Giezen M."/>
            <person name="Wahlund T.M."/>
            <person name="Williams B."/>
            <person name="Wilson W."/>
            <person name="Wolfe G."/>
            <person name="Wurch L.L."/>
        </authorList>
    </citation>
    <scope>NUCLEOTIDE SEQUENCE</scope>
</reference>
<dbReference type="RefSeq" id="XP_005756963.1">
    <property type="nucleotide sequence ID" value="XM_005756906.1"/>
</dbReference>
<feature type="compositionally biased region" description="Low complexity" evidence="6">
    <location>
        <begin position="200"/>
        <end position="210"/>
    </location>
</feature>
<dbReference type="OMA" id="INEEAFW"/>
<evidence type="ECO:0000256" key="1">
    <source>
        <dbReference type="ARBA" id="ARBA00022527"/>
    </source>
</evidence>
<dbReference type="GeneID" id="17250712"/>
<keyword evidence="9" id="KW-1185">Reference proteome</keyword>
<dbReference type="InterPro" id="IPR050117">
    <property type="entry name" value="MAPK"/>
</dbReference>
<evidence type="ECO:0000259" key="7">
    <source>
        <dbReference type="PROSITE" id="PS50011"/>
    </source>
</evidence>
<accession>A0A0D3HZU9</accession>
<evidence type="ECO:0000256" key="5">
    <source>
        <dbReference type="ARBA" id="ARBA00022840"/>
    </source>
</evidence>
<keyword evidence="2" id="KW-0808">Transferase</keyword>
<dbReference type="PANTHER" id="PTHR24055">
    <property type="entry name" value="MITOGEN-ACTIVATED PROTEIN KINASE"/>
    <property type="match status" value="1"/>
</dbReference>
<sequence>MPSGEINEEAFWKGASPEARGRYRNLVVAGQGAYSIVARAVEVSSGETVAIKRIAEVFYDAHEAKKVLREIRLLRDFRHPNIIALRELIPPSSLETFEDMFVVTDFMEADLRKKIKSKQEIAVESVRSYMAQLLAALAHLHGINGIHRDLKPANILISRQNGADVLKLCDFGLARTVDDDATSRRERLAGSEVEHEDESSPASSESGGAAPRPPPLKHQMTTYVVTRWYRAPEIILQEPYSSAIDIWSAGCIYKELLELTPGSRFRTGALFPGRYCIPFSFDDADEQVRHRHDQLAVICRTLAPPTVSEFGWASATSRAEVERVCRGWSSLEAEGRERQRRQYLTEACPVATPCEVDLLASLLELDPTKRPDAAAALEHAYFDALPSRPPVTPPSDENEIEAAFTFERENLNVNDLRILIANDLFRAQHTPLDDENTYLPIPPHTSPYLPISPHISPYL</sequence>
<keyword evidence="1" id="KW-0723">Serine/threonine-protein kinase</keyword>
<evidence type="ECO:0000256" key="3">
    <source>
        <dbReference type="ARBA" id="ARBA00022741"/>
    </source>
</evidence>
<dbReference type="SUPFAM" id="SSF56112">
    <property type="entry name" value="Protein kinase-like (PK-like)"/>
    <property type="match status" value="1"/>
</dbReference>
<feature type="compositionally biased region" description="Basic and acidic residues" evidence="6">
    <location>
        <begin position="183"/>
        <end position="193"/>
    </location>
</feature>
<protein>
    <recommendedName>
        <fullName evidence="7">Protein kinase domain-containing protein</fullName>
    </recommendedName>
</protein>
<organism evidence="8 9">
    <name type="scientific">Emiliania huxleyi (strain CCMP1516)</name>
    <dbReference type="NCBI Taxonomy" id="280463"/>
    <lineage>
        <taxon>Eukaryota</taxon>
        <taxon>Haptista</taxon>
        <taxon>Haptophyta</taxon>
        <taxon>Prymnesiophyceae</taxon>
        <taxon>Isochrysidales</taxon>
        <taxon>Noelaerhabdaceae</taxon>
        <taxon>Emiliania</taxon>
    </lineage>
</organism>
<dbReference type="EnsemblProtists" id="EOD04534">
    <property type="protein sequence ID" value="EOD04534"/>
    <property type="gene ID" value="EMIHUDRAFT_439158"/>
</dbReference>
<dbReference type="GO" id="GO:0004674">
    <property type="term" value="F:protein serine/threonine kinase activity"/>
    <property type="evidence" value="ECO:0007669"/>
    <property type="project" value="UniProtKB-KW"/>
</dbReference>
<dbReference type="InterPro" id="IPR000719">
    <property type="entry name" value="Prot_kinase_dom"/>
</dbReference>
<dbReference type="PROSITE" id="PS50011">
    <property type="entry name" value="PROTEIN_KINASE_DOM"/>
    <property type="match status" value="1"/>
</dbReference>
<dbReference type="Pfam" id="PF00069">
    <property type="entry name" value="Pkinase"/>
    <property type="match status" value="1"/>
</dbReference>
<evidence type="ECO:0000313" key="8">
    <source>
        <dbReference type="EnsemblProtists" id="EOD04534"/>
    </source>
</evidence>
<dbReference type="SMART" id="SM00220">
    <property type="entry name" value="S_TKc"/>
    <property type="match status" value="1"/>
</dbReference>
<feature type="region of interest" description="Disordered" evidence="6">
    <location>
        <begin position="183"/>
        <end position="217"/>
    </location>
</feature>